<evidence type="ECO:0000256" key="2">
    <source>
        <dbReference type="ARBA" id="ARBA00022741"/>
    </source>
</evidence>
<dbReference type="PANTHER" id="PTHR42939">
    <property type="entry name" value="ABC TRANSPORTER ATP-BINDING PROTEIN ALBC-RELATED"/>
    <property type="match status" value="1"/>
</dbReference>
<evidence type="ECO:0000256" key="3">
    <source>
        <dbReference type="ARBA" id="ARBA00022840"/>
    </source>
</evidence>
<keyword evidence="6" id="KW-1185">Reference proteome</keyword>
<keyword evidence="2" id="KW-0547">Nucleotide-binding</keyword>
<evidence type="ECO:0000313" key="6">
    <source>
        <dbReference type="Proteomes" id="UP000199421"/>
    </source>
</evidence>
<dbReference type="Proteomes" id="UP000199421">
    <property type="component" value="Unassembled WGS sequence"/>
</dbReference>
<gene>
    <name evidence="5" type="ORF">SAMN05661044_01751</name>
</gene>
<dbReference type="SUPFAM" id="SSF52540">
    <property type="entry name" value="P-loop containing nucleoside triphosphate hydrolases"/>
    <property type="match status" value="1"/>
</dbReference>
<reference evidence="6" key="1">
    <citation type="submission" date="2016-10" db="EMBL/GenBank/DDBJ databases">
        <authorList>
            <person name="Varghese N."/>
            <person name="Submissions S."/>
        </authorList>
    </citation>
    <scope>NUCLEOTIDE SEQUENCE [LARGE SCALE GENOMIC DNA]</scope>
    <source>
        <strain evidence="6">DSM 18733</strain>
    </source>
</reference>
<dbReference type="Pfam" id="PF00005">
    <property type="entry name" value="ABC_tran"/>
    <property type="match status" value="1"/>
</dbReference>
<dbReference type="Gene3D" id="3.40.50.300">
    <property type="entry name" value="P-loop containing nucleotide triphosphate hydrolases"/>
    <property type="match status" value="1"/>
</dbReference>
<dbReference type="PROSITE" id="PS00211">
    <property type="entry name" value="ABC_TRANSPORTER_1"/>
    <property type="match status" value="1"/>
</dbReference>
<dbReference type="InterPro" id="IPR051782">
    <property type="entry name" value="ABC_Transporter_VariousFunc"/>
</dbReference>
<dbReference type="GO" id="GO:0016887">
    <property type="term" value="F:ATP hydrolysis activity"/>
    <property type="evidence" value="ECO:0007669"/>
    <property type="project" value="InterPro"/>
</dbReference>
<dbReference type="InterPro" id="IPR003593">
    <property type="entry name" value="AAA+_ATPase"/>
</dbReference>
<keyword evidence="3 5" id="KW-0067">ATP-binding</keyword>
<organism evidence="5 6">
    <name type="scientific">Olivibacter domesticus</name>
    <name type="common">Pseudosphingobacterium domesticum</name>
    <dbReference type="NCBI Taxonomy" id="407022"/>
    <lineage>
        <taxon>Bacteria</taxon>
        <taxon>Pseudomonadati</taxon>
        <taxon>Bacteroidota</taxon>
        <taxon>Sphingobacteriia</taxon>
        <taxon>Sphingobacteriales</taxon>
        <taxon>Sphingobacteriaceae</taxon>
        <taxon>Olivibacter</taxon>
    </lineage>
</organism>
<keyword evidence="1" id="KW-0813">Transport</keyword>
<dbReference type="SMART" id="SM00382">
    <property type="entry name" value="AAA"/>
    <property type="match status" value="1"/>
</dbReference>
<dbReference type="AlphaFoldDB" id="A0A1H7LRQ0"/>
<dbReference type="InterPro" id="IPR027417">
    <property type="entry name" value="P-loop_NTPase"/>
</dbReference>
<proteinExistence type="predicted"/>
<dbReference type="InterPro" id="IPR017871">
    <property type="entry name" value="ABC_transporter-like_CS"/>
</dbReference>
<dbReference type="PANTHER" id="PTHR42939:SF1">
    <property type="entry name" value="ABC TRANSPORTER ATP-BINDING PROTEIN ALBC-RELATED"/>
    <property type="match status" value="1"/>
</dbReference>
<dbReference type="PROSITE" id="PS50893">
    <property type="entry name" value="ABC_TRANSPORTER_2"/>
    <property type="match status" value="1"/>
</dbReference>
<feature type="domain" description="ABC transporter" evidence="4">
    <location>
        <begin position="2"/>
        <end position="209"/>
    </location>
</feature>
<name>A0A1H7LRQ0_OLID1</name>
<accession>A0A1H7LRQ0</accession>
<dbReference type="STRING" id="407022.SAMN05661044_01751"/>
<dbReference type="RefSeq" id="WP_093322162.1">
    <property type="nucleotide sequence ID" value="NZ_FOAF01000001.1"/>
</dbReference>
<dbReference type="GO" id="GO:0005524">
    <property type="term" value="F:ATP binding"/>
    <property type="evidence" value="ECO:0007669"/>
    <property type="project" value="UniProtKB-KW"/>
</dbReference>
<evidence type="ECO:0000259" key="4">
    <source>
        <dbReference type="PROSITE" id="PS50893"/>
    </source>
</evidence>
<protein>
    <submittedName>
        <fullName evidence="5">ABC-2 type transport system ATP-binding protein</fullName>
    </submittedName>
</protein>
<dbReference type="EMBL" id="FOAF01000001">
    <property type="protein sequence ID" value="SEL01633.1"/>
    <property type="molecule type" value="Genomic_DNA"/>
</dbReference>
<dbReference type="InterPro" id="IPR003439">
    <property type="entry name" value="ABC_transporter-like_ATP-bd"/>
</dbReference>
<evidence type="ECO:0000313" key="5">
    <source>
        <dbReference type="EMBL" id="SEL01633.1"/>
    </source>
</evidence>
<evidence type="ECO:0000256" key="1">
    <source>
        <dbReference type="ARBA" id="ARBA00022448"/>
    </source>
</evidence>
<dbReference type="OrthoDB" id="9801987at2"/>
<sequence length="210" mass="23575">MLHFSNFSKSYGANTVLRINDFTIEPGIYWLHGPNGSGKSTLLKSIGGLLFFEGELLLDCINLKRDSTNYKRKVNFGDAEPIFPEFLTGTEMISLFEEAKNAPAKQVDDLIEGMNMHAYLHEPLGSYSSGMLKKLSLVLAFVGNPKLILLDEPLNTIDQASLAVLYQFIKDKHEEGEISFLLSSHQPLDKQALPQIKELLIDQRTINLFN</sequence>